<reference evidence="1" key="2">
    <citation type="submission" date="2020-06" db="EMBL/GenBank/DDBJ databases">
        <title>Helianthus annuus Genome sequencing and assembly Release 2.</title>
        <authorList>
            <person name="Gouzy J."/>
            <person name="Langlade N."/>
            <person name="Munos S."/>
        </authorList>
    </citation>
    <scope>NUCLEOTIDE SEQUENCE</scope>
    <source>
        <tissue evidence="1">Leaves</tissue>
    </source>
</reference>
<reference evidence="1" key="1">
    <citation type="journal article" date="2017" name="Nature">
        <title>The sunflower genome provides insights into oil metabolism, flowering and Asterid evolution.</title>
        <authorList>
            <person name="Badouin H."/>
            <person name="Gouzy J."/>
            <person name="Grassa C.J."/>
            <person name="Murat F."/>
            <person name="Staton S.E."/>
            <person name="Cottret L."/>
            <person name="Lelandais-Briere C."/>
            <person name="Owens G.L."/>
            <person name="Carrere S."/>
            <person name="Mayjonade B."/>
            <person name="Legrand L."/>
            <person name="Gill N."/>
            <person name="Kane N.C."/>
            <person name="Bowers J.E."/>
            <person name="Hubner S."/>
            <person name="Bellec A."/>
            <person name="Berard A."/>
            <person name="Berges H."/>
            <person name="Blanchet N."/>
            <person name="Boniface M.C."/>
            <person name="Brunel D."/>
            <person name="Catrice O."/>
            <person name="Chaidir N."/>
            <person name="Claudel C."/>
            <person name="Donnadieu C."/>
            <person name="Faraut T."/>
            <person name="Fievet G."/>
            <person name="Helmstetter N."/>
            <person name="King M."/>
            <person name="Knapp S.J."/>
            <person name="Lai Z."/>
            <person name="Le Paslier M.C."/>
            <person name="Lippi Y."/>
            <person name="Lorenzon L."/>
            <person name="Mandel J.R."/>
            <person name="Marage G."/>
            <person name="Marchand G."/>
            <person name="Marquand E."/>
            <person name="Bret-Mestries E."/>
            <person name="Morien E."/>
            <person name="Nambeesan S."/>
            <person name="Nguyen T."/>
            <person name="Pegot-Espagnet P."/>
            <person name="Pouilly N."/>
            <person name="Raftis F."/>
            <person name="Sallet E."/>
            <person name="Schiex T."/>
            <person name="Thomas J."/>
            <person name="Vandecasteele C."/>
            <person name="Vares D."/>
            <person name="Vear F."/>
            <person name="Vautrin S."/>
            <person name="Crespi M."/>
            <person name="Mangin B."/>
            <person name="Burke J.M."/>
            <person name="Salse J."/>
            <person name="Munos S."/>
            <person name="Vincourt P."/>
            <person name="Rieseberg L.H."/>
            <person name="Langlade N.B."/>
        </authorList>
    </citation>
    <scope>NUCLEOTIDE SEQUENCE</scope>
    <source>
        <tissue evidence="1">Leaves</tissue>
    </source>
</reference>
<dbReference type="Gramene" id="mRNA:HanXRQr2_Chr15g0676131">
    <property type="protein sequence ID" value="mRNA:HanXRQr2_Chr15g0676131"/>
    <property type="gene ID" value="HanXRQr2_Chr15g0676131"/>
</dbReference>
<evidence type="ECO:0000313" key="2">
    <source>
        <dbReference type="Proteomes" id="UP000215914"/>
    </source>
</evidence>
<sequence>MKPKCSHDRNPRIWQAIVERSHSRSYDHRLLEHMEGEERIEVSRQVDQN</sequence>
<evidence type="ECO:0000313" key="1">
    <source>
        <dbReference type="EMBL" id="KAF5763077.1"/>
    </source>
</evidence>
<protein>
    <submittedName>
        <fullName evidence="1">Uncharacterized protein</fullName>
    </submittedName>
</protein>
<name>A0A9K3H0U4_HELAN</name>
<accession>A0A9K3H0U4</accession>
<comment type="caution">
    <text evidence="1">The sequence shown here is derived from an EMBL/GenBank/DDBJ whole genome shotgun (WGS) entry which is preliminary data.</text>
</comment>
<dbReference type="EMBL" id="MNCJ02000330">
    <property type="protein sequence ID" value="KAF5763077.1"/>
    <property type="molecule type" value="Genomic_DNA"/>
</dbReference>
<proteinExistence type="predicted"/>
<gene>
    <name evidence="1" type="ORF">HanXRQr2_Chr15g0676131</name>
</gene>
<organism evidence="1 2">
    <name type="scientific">Helianthus annuus</name>
    <name type="common">Common sunflower</name>
    <dbReference type="NCBI Taxonomy" id="4232"/>
    <lineage>
        <taxon>Eukaryota</taxon>
        <taxon>Viridiplantae</taxon>
        <taxon>Streptophyta</taxon>
        <taxon>Embryophyta</taxon>
        <taxon>Tracheophyta</taxon>
        <taxon>Spermatophyta</taxon>
        <taxon>Magnoliopsida</taxon>
        <taxon>eudicotyledons</taxon>
        <taxon>Gunneridae</taxon>
        <taxon>Pentapetalae</taxon>
        <taxon>asterids</taxon>
        <taxon>campanulids</taxon>
        <taxon>Asterales</taxon>
        <taxon>Asteraceae</taxon>
        <taxon>Asteroideae</taxon>
        <taxon>Heliantheae alliance</taxon>
        <taxon>Heliantheae</taxon>
        <taxon>Helianthus</taxon>
    </lineage>
</organism>
<dbReference type="AlphaFoldDB" id="A0A9K3H0U4"/>
<dbReference type="Proteomes" id="UP000215914">
    <property type="component" value="Unassembled WGS sequence"/>
</dbReference>
<keyword evidence="2" id="KW-1185">Reference proteome</keyword>